<dbReference type="EMBL" id="JAFBCV010000005">
    <property type="protein sequence ID" value="MBM7838752.1"/>
    <property type="molecule type" value="Genomic_DNA"/>
</dbReference>
<comment type="caution">
    <text evidence="8">The sequence shown here is derived from an EMBL/GenBank/DDBJ whole genome shotgun (WGS) entry which is preliminary data.</text>
</comment>
<name>A0ABS2SWY8_9BACI</name>
<keyword evidence="3" id="KW-0731">Sigma factor</keyword>
<dbReference type="InterPro" id="IPR013249">
    <property type="entry name" value="RNA_pol_sigma70_r4_t2"/>
</dbReference>
<dbReference type="Pfam" id="PF08281">
    <property type="entry name" value="Sigma70_r4_2"/>
    <property type="match status" value="1"/>
</dbReference>
<evidence type="ECO:0000256" key="4">
    <source>
        <dbReference type="ARBA" id="ARBA00023125"/>
    </source>
</evidence>
<accession>A0ABS2SWY8</accession>
<organism evidence="8 9">
    <name type="scientific">Shouchella xiaoxiensis</name>
    <dbReference type="NCBI Taxonomy" id="766895"/>
    <lineage>
        <taxon>Bacteria</taxon>
        <taxon>Bacillati</taxon>
        <taxon>Bacillota</taxon>
        <taxon>Bacilli</taxon>
        <taxon>Bacillales</taxon>
        <taxon>Bacillaceae</taxon>
        <taxon>Shouchella</taxon>
    </lineage>
</organism>
<sequence>MQFYRRIENDLRRFAASIARHQQEADDLIQSAWEKALYVQDIETWPYYKQKAWFYRVMKNQLIDLKRKQAKESSYTDERDEPVFIVSGYSAIEMIELLESLTPTQSSIVFKRYWVGLSSQEIGEQLQIPASTVRYQLANAIQTLRSLLKEELK</sequence>
<evidence type="ECO:0000256" key="1">
    <source>
        <dbReference type="ARBA" id="ARBA00010641"/>
    </source>
</evidence>
<dbReference type="InterPro" id="IPR007627">
    <property type="entry name" value="RNA_pol_sigma70_r2"/>
</dbReference>
<keyword evidence="2" id="KW-0805">Transcription regulation</keyword>
<dbReference type="InterPro" id="IPR036388">
    <property type="entry name" value="WH-like_DNA-bd_sf"/>
</dbReference>
<evidence type="ECO:0000256" key="2">
    <source>
        <dbReference type="ARBA" id="ARBA00023015"/>
    </source>
</evidence>
<comment type="similarity">
    <text evidence="1">Belongs to the sigma-70 factor family. ECF subfamily.</text>
</comment>
<evidence type="ECO:0000256" key="3">
    <source>
        <dbReference type="ARBA" id="ARBA00023082"/>
    </source>
</evidence>
<dbReference type="SUPFAM" id="SSF88946">
    <property type="entry name" value="Sigma2 domain of RNA polymerase sigma factors"/>
    <property type="match status" value="1"/>
</dbReference>
<dbReference type="RefSeq" id="WP_051991014.1">
    <property type="nucleotide sequence ID" value="NZ_JAFBCV010000005.1"/>
</dbReference>
<dbReference type="SUPFAM" id="SSF88659">
    <property type="entry name" value="Sigma3 and sigma4 domains of RNA polymerase sigma factors"/>
    <property type="match status" value="1"/>
</dbReference>
<dbReference type="Gene3D" id="1.10.10.10">
    <property type="entry name" value="Winged helix-like DNA-binding domain superfamily/Winged helix DNA-binding domain"/>
    <property type="match status" value="1"/>
</dbReference>
<dbReference type="InterPro" id="IPR013325">
    <property type="entry name" value="RNA_pol_sigma_r2"/>
</dbReference>
<protein>
    <submittedName>
        <fullName evidence="8">RNA polymerase sigma-70 factor (ECF subfamily)</fullName>
    </submittedName>
</protein>
<dbReference type="PANTHER" id="PTHR43133">
    <property type="entry name" value="RNA POLYMERASE ECF-TYPE SIGMA FACTO"/>
    <property type="match status" value="1"/>
</dbReference>
<feature type="domain" description="RNA polymerase sigma factor 70 region 4 type 2" evidence="7">
    <location>
        <begin position="93"/>
        <end position="144"/>
    </location>
</feature>
<dbReference type="InterPro" id="IPR014284">
    <property type="entry name" value="RNA_pol_sigma-70_dom"/>
</dbReference>
<evidence type="ECO:0000259" key="7">
    <source>
        <dbReference type="Pfam" id="PF08281"/>
    </source>
</evidence>
<feature type="domain" description="RNA polymerase sigma-70 region 2" evidence="6">
    <location>
        <begin position="3"/>
        <end position="71"/>
    </location>
</feature>
<dbReference type="InterPro" id="IPR013324">
    <property type="entry name" value="RNA_pol_sigma_r3/r4-like"/>
</dbReference>
<gene>
    <name evidence="8" type="ORF">JOC54_002011</name>
</gene>
<keyword evidence="4" id="KW-0238">DNA-binding</keyword>
<dbReference type="Pfam" id="PF04542">
    <property type="entry name" value="Sigma70_r2"/>
    <property type="match status" value="1"/>
</dbReference>
<reference evidence="8" key="1">
    <citation type="submission" date="2021-01" db="EMBL/GenBank/DDBJ databases">
        <title>Genomic Encyclopedia of Type Strains, Phase IV (KMG-IV): sequencing the most valuable type-strain genomes for metagenomic binning, comparative biology and taxonomic classification.</title>
        <authorList>
            <person name="Goeker M."/>
        </authorList>
    </citation>
    <scope>NUCLEOTIDE SEQUENCE</scope>
    <source>
        <strain evidence="8">DSM 21943</strain>
    </source>
</reference>
<dbReference type="InterPro" id="IPR039425">
    <property type="entry name" value="RNA_pol_sigma-70-like"/>
</dbReference>
<evidence type="ECO:0000313" key="9">
    <source>
        <dbReference type="Proteomes" id="UP001179280"/>
    </source>
</evidence>
<proteinExistence type="inferred from homology"/>
<evidence type="ECO:0000313" key="8">
    <source>
        <dbReference type="EMBL" id="MBM7838752.1"/>
    </source>
</evidence>
<dbReference type="PANTHER" id="PTHR43133:SF8">
    <property type="entry name" value="RNA POLYMERASE SIGMA FACTOR HI_1459-RELATED"/>
    <property type="match status" value="1"/>
</dbReference>
<evidence type="ECO:0000256" key="5">
    <source>
        <dbReference type="ARBA" id="ARBA00023163"/>
    </source>
</evidence>
<keyword evidence="5" id="KW-0804">Transcription</keyword>
<dbReference type="Proteomes" id="UP001179280">
    <property type="component" value="Unassembled WGS sequence"/>
</dbReference>
<keyword evidence="9" id="KW-1185">Reference proteome</keyword>
<dbReference type="Gene3D" id="1.10.1740.10">
    <property type="match status" value="1"/>
</dbReference>
<dbReference type="NCBIfam" id="TIGR02937">
    <property type="entry name" value="sigma70-ECF"/>
    <property type="match status" value="1"/>
</dbReference>
<evidence type="ECO:0000259" key="6">
    <source>
        <dbReference type="Pfam" id="PF04542"/>
    </source>
</evidence>